<evidence type="ECO:0000256" key="3">
    <source>
        <dbReference type="ARBA" id="ARBA00022989"/>
    </source>
</evidence>
<dbReference type="InterPro" id="IPR050475">
    <property type="entry name" value="Prenyltransferase_related"/>
</dbReference>
<keyword evidence="2 5" id="KW-0812">Transmembrane</keyword>
<dbReference type="NCBIfam" id="NF008978">
    <property type="entry name" value="PRK12324.1-4"/>
    <property type="match status" value="1"/>
</dbReference>
<feature type="transmembrane region" description="Helical" evidence="5">
    <location>
        <begin position="112"/>
        <end position="132"/>
    </location>
</feature>
<evidence type="ECO:0000313" key="7">
    <source>
        <dbReference type="Proteomes" id="UP000222054"/>
    </source>
</evidence>
<dbReference type="GO" id="GO:0016020">
    <property type="term" value="C:membrane"/>
    <property type="evidence" value="ECO:0007669"/>
    <property type="project" value="UniProtKB-SubCell"/>
</dbReference>
<dbReference type="CDD" id="cd13963">
    <property type="entry name" value="PT_UbiA_2"/>
    <property type="match status" value="1"/>
</dbReference>
<sequence>MREGTLSQQNIVVLFFKQLRPKQWTKNLLVFAALVFSIKQVSLTMVAQATICFALFCAISGCVYILNDFMDIEADRQHPVKRYRPMASGALNPYFAITAGCVILVASLVVSYVLNPLLCLVLAVYFTLNVAYSIRLKHVVIIDILIIASGFVLRALAGGLVIHVPFTPWFLLCTLLLSLFLAINKRRHELVLLQANKGSHRKVLESYSPALLDQLSTIVTSATIVTYAIFTFNAGTSIYLMWTIPFVIYGIFRYLYLVHMEDKGGEPDKVLLEDQHILITVLLYAITVIIILLNF</sequence>
<dbReference type="Gene3D" id="1.10.357.140">
    <property type="entry name" value="UbiA prenyltransferase"/>
    <property type="match status" value="1"/>
</dbReference>
<keyword evidence="6" id="KW-0808">Transferase</keyword>
<dbReference type="EMBL" id="NUHO01000134">
    <property type="protein sequence ID" value="PGM89010.1"/>
    <property type="molecule type" value="Genomic_DNA"/>
</dbReference>
<gene>
    <name evidence="6" type="ORF">CN958_25420</name>
</gene>
<evidence type="ECO:0000256" key="1">
    <source>
        <dbReference type="ARBA" id="ARBA00004141"/>
    </source>
</evidence>
<proteinExistence type="predicted"/>
<feature type="transmembrane region" description="Helical" evidence="5">
    <location>
        <begin position="47"/>
        <end position="66"/>
    </location>
</feature>
<dbReference type="GO" id="GO:0016757">
    <property type="term" value="F:glycosyltransferase activity"/>
    <property type="evidence" value="ECO:0007669"/>
    <property type="project" value="UniProtKB-KW"/>
</dbReference>
<dbReference type="PANTHER" id="PTHR42723:SF1">
    <property type="entry name" value="CHLOROPHYLL SYNTHASE, CHLOROPLASTIC"/>
    <property type="match status" value="1"/>
</dbReference>
<organism evidence="6 7">
    <name type="scientific">Bacillus cereus</name>
    <dbReference type="NCBI Taxonomy" id="1396"/>
    <lineage>
        <taxon>Bacteria</taxon>
        <taxon>Bacillati</taxon>
        <taxon>Bacillota</taxon>
        <taxon>Bacilli</taxon>
        <taxon>Bacillales</taxon>
        <taxon>Bacillaceae</taxon>
        <taxon>Bacillus</taxon>
        <taxon>Bacillus cereus group</taxon>
    </lineage>
</organism>
<accession>A0A2B9DJD3</accession>
<keyword evidence="6" id="KW-0328">Glycosyltransferase</keyword>
<dbReference type="Proteomes" id="UP000222054">
    <property type="component" value="Unassembled WGS sequence"/>
</dbReference>
<dbReference type="NCBIfam" id="NF008977">
    <property type="entry name" value="PRK12324.1-2"/>
    <property type="match status" value="1"/>
</dbReference>
<dbReference type="InterPro" id="IPR044878">
    <property type="entry name" value="UbiA_sf"/>
</dbReference>
<dbReference type="RefSeq" id="WP_098778876.1">
    <property type="nucleotide sequence ID" value="NZ_NUHO01000134.1"/>
</dbReference>
<feature type="transmembrane region" description="Helical" evidence="5">
    <location>
        <begin position="166"/>
        <end position="183"/>
    </location>
</feature>
<dbReference type="AlphaFoldDB" id="A0A2B9DJD3"/>
<feature type="transmembrane region" description="Helical" evidence="5">
    <location>
        <begin position="277"/>
        <end position="294"/>
    </location>
</feature>
<evidence type="ECO:0000256" key="5">
    <source>
        <dbReference type="SAM" id="Phobius"/>
    </source>
</evidence>
<keyword evidence="4 5" id="KW-0472">Membrane</keyword>
<comment type="subcellular location">
    <subcellularLocation>
        <location evidence="1">Membrane</location>
        <topology evidence="1">Multi-pass membrane protein</topology>
    </subcellularLocation>
</comment>
<dbReference type="PANTHER" id="PTHR42723">
    <property type="entry name" value="CHLOROPHYLL SYNTHASE"/>
    <property type="match status" value="1"/>
</dbReference>
<feature type="transmembrane region" description="Helical" evidence="5">
    <location>
        <begin position="87"/>
        <end position="106"/>
    </location>
</feature>
<dbReference type="GO" id="GO:0016765">
    <property type="term" value="F:transferase activity, transferring alkyl or aryl (other than methyl) groups"/>
    <property type="evidence" value="ECO:0007669"/>
    <property type="project" value="InterPro"/>
</dbReference>
<evidence type="ECO:0000313" key="6">
    <source>
        <dbReference type="EMBL" id="PGM89010.1"/>
    </source>
</evidence>
<evidence type="ECO:0000256" key="2">
    <source>
        <dbReference type="ARBA" id="ARBA00022692"/>
    </source>
</evidence>
<reference evidence="6 7" key="1">
    <citation type="submission" date="2017-09" db="EMBL/GenBank/DDBJ databases">
        <title>Large-scale bioinformatics analysis of Bacillus genomes uncovers conserved roles of natural products in bacterial physiology.</title>
        <authorList>
            <consortium name="Agbiome Team Llc"/>
            <person name="Bleich R.M."/>
            <person name="Grubbs K.J."/>
            <person name="Santa Maria K.C."/>
            <person name="Allen S.E."/>
            <person name="Farag S."/>
            <person name="Shank E.A."/>
            <person name="Bowers A."/>
        </authorList>
    </citation>
    <scope>NUCLEOTIDE SEQUENCE [LARGE SCALE GENOMIC DNA]</scope>
    <source>
        <strain evidence="6 7">AFS053130</strain>
    </source>
</reference>
<keyword evidence="3 5" id="KW-1133">Transmembrane helix</keyword>
<comment type="caution">
    <text evidence="6">The sequence shown here is derived from an EMBL/GenBank/DDBJ whole genome shotgun (WGS) entry which is preliminary data.</text>
</comment>
<dbReference type="Pfam" id="PF01040">
    <property type="entry name" value="UbiA"/>
    <property type="match status" value="1"/>
</dbReference>
<feature type="transmembrane region" description="Helical" evidence="5">
    <location>
        <begin position="236"/>
        <end position="256"/>
    </location>
</feature>
<feature type="transmembrane region" description="Helical" evidence="5">
    <location>
        <begin position="139"/>
        <end position="160"/>
    </location>
</feature>
<protein>
    <submittedName>
        <fullName evidence="6">Decaprenyl-phosphate phosphoribosyltransferase</fullName>
    </submittedName>
</protein>
<name>A0A2B9DJD3_BACCE</name>
<dbReference type="InterPro" id="IPR000537">
    <property type="entry name" value="UbiA_prenyltransferase"/>
</dbReference>
<evidence type="ECO:0000256" key="4">
    <source>
        <dbReference type="ARBA" id="ARBA00023136"/>
    </source>
</evidence>